<evidence type="ECO:0008006" key="12">
    <source>
        <dbReference type="Google" id="ProtNLM"/>
    </source>
</evidence>
<dbReference type="EMBL" id="JALJOS010000004">
    <property type="protein sequence ID" value="KAK9840378.1"/>
    <property type="molecule type" value="Genomic_DNA"/>
</dbReference>
<feature type="region of interest" description="Disordered" evidence="6">
    <location>
        <begin position="789"/>
        <end position="808"/>
    </location>
</feature>
<keyword evidence="3" id="KW-0433">Leucine-rich repeat</keyword>
<dbReference type="Proteomes" id="UP001438707">
    <property type="component" value="Unassembled WGS sequence"/>
</dbReference>
<keyword evidence="11" id="KW-1185">Reference proteome</keyword>
<dbReference type="InterPro" id="IPR015915">
    <property type="entry name" value="Kelch-typ_b-propeller"/>
</dbReference>
<reference evidence="10 11" key="1">
    <citation type="journal article" date="2024" name="Nat. Commun.">
        <title>Phylogenomics reveals the evolutionary origins of lichenization in chlorophyte algae.</title>
        <authorList>
            <person name="Puginier C."/>
            <person name="Libourel C."/>
            <person name="Otte J."/>
            <person name="Skaloud P."/>
            <person name="Haon M."/>
            <person name="Grisel S."/>
            <person name="Petersen M."/>
            <person name="Berrin J.G."/>
            <person name="Delaux P.M."/>
            <person name="Dal Grande F."/>
            <person name="Keller J."/>
        </authorList>
    </citation>
    <scope>NUCLEOTIDE SEQUENCE [LARGE SCALE GENOMIC DNA]</scope>
    <source>
        <strain evidence="10 11">SAG 2145</strain>
    </source>
</reference>
<dbReference type="Pfam" id="PF24656">
    <property type="entry name" value="CEPT76_peptidase"/>
    <property type="match status" value="1"/>
</dbReference>
<accession>A0AAW1S450</accession>
<dbReference type="GO" id="GO:0048870">
    <property type="term" value="P:cell motility"/>
    <property type="evidence" value="ECO:0007669"/>
    <property type="project" value="TreeGrafter"/>
</dbReference>
<sequence>MARQTLDLFRERLEESKQTFKFNAGYAGLESLPGDFLQTLRRYNQHILELELSSNKLAELPLELSDLKQIKVIRMKYNNLVRLPDLLPSWQRLEVVDLCGNQLVNVDPVILARLTSVRELDLSGNMLVDVGEGFDRLPSLAVLHMENNRIESIHESFGRCRALTKLDLSSNNLRQLPSSMSKLRKLQRLGCANNMLRRIPSSMGQMKILKEFDLRYNDLEPAYKKKSEEGLSRLLGFLREIEEREQQEEIERLRPVGIQVGLFTEYRCRAEQSQVVTDECGKPVVMDNRCWARTGHTLTQAGSMIFIFGGTTLRDGTRSNELFWMTTERMEWHLQMTFGDVPAPRDQHTAIFDTTSNRLVIFGGRNAAGKRLNDVWHLDTTSWRWHKPQMEGSAPGPRTGAAAISAEGQMYIFGGQAHGMRLNDLHLLDLQSWQWEQLITVNTGPSPRQLPAMSLCGTQLYVHGGKNNFVLDDLWVLNLIRKEWSEIVVGSQSPHPARQMHIMDMWSDQLFIFGGSDDLGGMSDRIYKMKLPYGSAALPQRPDWVEINLDLEAGRMRSAIFSDGRLSLLEIGQNTYSSSEKGLVSWESIKTCRLGDLQARPMGLANRQPDNAKQLRLDHALALGVNKHPAAAARHSRKEAVMLDHVRAFSSIFQELYPQRRQLYLLPQNETGCQKLVCTTIRPTQLPQLSVNNWQGAAEFVARYFAFEPLQNPLQPPAFLPSPASVVEWQGGDAFDISNVLVSLLTGVGYDAYMVMGYANPATVQCNRSRVACHDFVHSLLRNPNTAAMKARGRLEERKKSSKYAAKSHNTPNLLARALQQEASMNAHSVNHMDLSSAALDPPAPEPQTEQSEKTTLVHCWVLVLAGKREVAENFFIEATTGQRYTLDGSPYNGVEFVWNHQNYWVCMQMPQPHSDSRADPAMIKFDLLDTMAWEPLLDVGLPVISQEAQAADNDTGSSISGQSAAVSMRSTMVRPAPSLLTGKSRGSMAVRVSTAGSSTDNNVQFRTVSMASSLAGPVSRMSVAVGLPAANEVEAEAPFEAPLMPDMPPSWVPKLRFSQEMMDMRCPKGIRTSQYWRCQHEIFAIFGETSRWDGLSERLTIYQEGSDKVAEEVREFFARRKDRLQLRQVILLSGSTTEQFENGAGPSMLETLMVTSNKQRCMTFKAAARADGLRMREQTLGESMTETFQGRSDRLLVRKCKYVPESGESERGRKDSKLDDQMPISRITLHYARGTDQSEAAAKAKISIFAQARYISMTFHSSADNLTPGQQLVVEDQSAKQHAGSSSLSSSSTEAALKLDGSITDYVQAVRDSEREAREILATRERQEADIKLVTPFYDIIREASLEDEDEPEEEVVAKSEYIAPYLPSGGIAALTTRQQALDVREQCLQGLKDRLVERANIISARKDAEVIQLNKRQASFARDRTQMTREEEEQHELDMADIEMRIHILDKRLQHHEERALSKQEPRRHLSRLAQIEHQMLADQLGSSTARAAPLIHSGS</sequence>
<feature type="domain" description="Dynein regulatory complex subunit 7 C-terminal" evidence="9">
    <location>
        <begin position="1378"/>
        <end position="1465"/>
    </location>
</feature>
<dbReference type="Gene3D" id="2.120.10.80">
    <property type="entry name" value="Kelch-type beta propeller"/>
    <property type="match status" value="1"/>
</dbReference>
<dbReference type="GO" id="GO:0005930">
    <property type="term" value="C:axoneme"/>
    <property type="evidence" value="ECO:0007669"/>
    <property type="project" value="UniProtKB-SubCell"/>
</dbReference>
<evidence type="ECO:0000256" key="2">
    <source>
        <dbReference type="ARBA" id="ARBA00022490"/>
    </source>
</evidence>
<keyword evidence="4" id="KW-0677">Repeat</keyword>
<gene>
    <name evidence="10" type="ORF">WJX74_008761</name>
</gene>
<evidence type="ECO:0000313" key="11">
    <source>
        <dbReference type="Proteomes" id="UP001438707"/>
    </source>
</evidence>
<evidence type="ECO:0000256" key="4">
    <source>
        <dbReference type="ARBA" id="ARBA00022737"/>
    </source>
</evidence>
<evidence type="ECO:0000256" key="5">
    <source>
        <dbReference type="ARBA" id="ARBA00023212"/>
    </source>
</evidence>
<dbReference type="PROSITE" id="PS51450">
    <property type="entry name" value="LRR"/>
    <property type="match status" value="1"/>
</dbReference>
<evidence type="ECO:0000259" key="8">
    <source>
        <dbReference type="Pfam" id="PF24667"/>
    </source>
</evidence>
<dbReference type="PANTHER" id="PTHR35249">
    <property type="entry name" value="DYNEIN REGULATORY COMPLEX SUBUNIT 7"/>
    <property type="match status" value="1"/>
</dbReference>
<dbReference type="PANTHER" id="PTHR35249:SF2">
    <property type="entry name" value="DYNEIN REGULATORY COMPLEX SUBUNIT 7"/>
    <property type="match status" value="1"/>
</dbReference>
<dbReference type="SMART" id="SM00369">
    <property type="entry name" value="LRR_TYP"/>
    <property type="match status" value="5"/>
</dbReference>
<comment type="subcellular location">
    <subcellularLocation>
        <location evidence="1">Cytoplasm</location>
        <location evidence="1">Cytoskeleton</location>
        <location evidence="1">Cilium axoneme</location>
    </subcellularLocation>
</comment>
<dbReference type="InterPro" id="IPR056291">
    <property type="entry name" value="MORN_DRC7"/>
</dbReference>
<name>A0AAW1S450_9CHLO</name>
<evidence type="ECO:0000256" key="6">
    <source>
        <dbReference type="SAM" id="MobiDB-lite"/>
    </source>
</evidence>
<proteinExistence type="predicted"/>
<feature type="domain" description="Dynein regulatory complex subunit 7 MORN" evidence="8">
    <location>
        <begin position="1068"/>
        <end position="1284"/>
    </location>
</feature>
<dbReference type="Pfam" id="PF24681">
    <property type="entry name" value="Kelch_KLHDC2_KLHL20_DRC7"/>
    <property type="match status" value="1"/>
</dbReference>
<comment type="caution">
    <text evidence="10">The sequence shown here is derived from an EMBL/GenBank/DDBJ whole genome shotgun (WGS) entry which is preliminary data.</text>
</comment>
<evidence type="ECO:0000256" key="3">
    <source>
        <dbReference type="ARBA" id="ARBA00022614"/>
    </source>
</evidence>
<dbReference type="InterPro" id="IPR033551">
    <property type="entry name" value="DRC7/lobo"/>
</dbReference>
<dbReference type="InterPro" id="IPR056292">
    <property type="entry name" value="DRC7_C"/>
</dbReference>
<keyword evidence="2" id="KW-0963">Cytoplasm</keyword>
<evidence type="ECO:0000259" key="7">
    <source>
        <dbReference type="Pfam" id="PF24656"/>
    </source>
</evidence>
<evidence type="ECO:0000313" key="10">
    <source>
        <dbReference type="EMBL" id="KAK9840378.1"/>
    </source>
</evidence>
<dbReference type="Pfam" id="PF00560">
    <property type="entry name" value="LRR_1"/>
    <property type="match status" value="1"/>
</dbReference>
<dbReference type="InterPro" id="IPR056290">
    <property type="entry name" value="CEPT76/DRC7_peptidase-like_dom"/>
</dbReference>
<dbReference type="Gene3D" id="3.80.10.10">
    <property type="entry name" value="Ribonuclease Inhibitor"/>
    <property type="match status" value="1"/>
</dbReference>
<evidence type="ECO:0000259" key="9">
    <source>
        <dbReference type="Pfam" id="PF24671"/>
    </source>
</evidence>
<dbReference type="Pfam" id="PF13855">
    <property type="entry name" value="LRR_8"/>
    <property type="match status" value="1"/>
</dbReference>
<feature type="domain" description="CEP76/DRC7 peptidase-like" evidence="7">
    <location>
        <begin position="858"/>
        <end position="937"/>
    </location>
</feature>
<protein>
    <recommendedName>
        <fullName evidence="12">Leucine-zipper-like transcriptional regulator 1</fullName>
    </recommendedName>
</protein>
<dbReference type="GO" id="GO:0031514">
    <property type="term" value="C:motile cilium"/>
    <property type="evidence" value="ECO:0007669"/>
    <property type="project" value="TreeGrafter"/>
</dbReference>
<dbReference type="SUPFAM" id="SSF52058">
    <property type="entry name" value="L domain-like"/>
    <property type="match status" value="1"/>
</dbReference>
<dbReference type="Pfam" id="PF24667">
    <property type="entry name" value="MORN_DRC7"/>
    <property type="match status" value="1"/>
</dbReference>
<keyword evidence="5" id="KW-0206">Cytoskeleton</keyword>
<evidence type="ECO:0000256" key="1">
    <source>
        <dbReference type="ARBA" id="ARBA00004430"/>
    </source>
</evidence>
<dbReference type="InterPro" id="IPR003591">
    <property type="entry name" value="Leu-rich_rpt_typical-subtyp"/>
</dbReference>
<dbReference type="Pfam" id="PF24671">
    <property type="entry name" value="DRC7_C"/>
    <property type="match status" value="1"/>
</dbReference>
<dbReference type="InterPro" id="IPR001611">
    <property type="entry name" value="Leu-rich_rpt"/>
</dbReference>
<dbReference type="InterPro" id="IPR032675">
    <property type="entry name" value="LRR_dom_sf"/>
</dbReference>
<dbReference type="SUPFAM" id="SSF117281">
    <property type="entry name" value="Kelch motif"/>
    <property type="match status" value="1"/>
</dbReference>
<organism evidence="10 11">
    <name type="scientific">Apatococcus lobatus</name>
    <dbReference type="NCBI Taxonomy" id="904363"/>
    <lineage>
        <taxon>Eukaryota</taxon>
        <taxon>Viridiplantae</taxon>
        <taxon>Chlorophyta</taxon>
        <taxon>core chlorophytes</taxon>
        <taxon>Trebouxiophyceae</taxon>
        <taxon>Chlorellales</taxon>
        <taxon>Chlorellaceae</taxon>
        <taxon>Apatococcus</taxon>
    </lineage>
</organism>